<name>A0A3A9XTB0_9ACTN</name>
<dbReference type="Gene3D" id="3.30.1310.10">
    <property type="entry name" value="Nucleoid-associated protein YbaB-like domain"/>
    <property type="match status" value="1"/>
</dbReference>
<protein>
    <submittedName>
        <fullName evidence="3">YbaB/EbfC family DNA-binding protein</fullName>
    </submittedName>
</protein>
<evidence type="ECO:0000313" key="2">
    <source>
        <dbReference type="EMBL" id="RKN23573.1"/>
    </source>
</evidence>
<keyword evidence="1" id="KW-0175">Coiled coil</keyword>
<evidence type="ECO:0000313" key="3">
    <source>
        <dbReference type="EMBL" id="RKN27982.1"/>
    </source>
</evidence>
<dbReference type="SUPFAM" id="SSF82607">
    <property type="entry name" value="YbaB-like"/>
    <property type="match status" value="1"/>
</dbReference>
<dbReference type="Pfam" id="PF02575">
    <property type="entry name" value="YbaB_DNA_bd"/>
    <property type="match status" value="1"/>
</dbReference>
<reference evidence="4 5" key="1">
    <citation type="submission" date="2018-09" db="EMBL/GenBank/DDBJ databases">
        <title>Micromonospora sp. nov. MS1-9, isolated from a root of Musa sp.</title>
        <authorList>
            <person name="Kuncharoen N."/>
            <person name="Kudo T."/>
            <person name="Ohkuma M."/>
            <person name="Yuki M."/>
            <person name="Tanasupawat S."/>
        </authorList>
    </citation>
    <scope>NUCLEOTIDE SEQUENCE [LARGE SCALE GENOMIC DNA]</scope>
    <source>
        <strain evidence="3 5">MS1-9</strain>
        <strain evidence="2 4">NGC1-4</strain>
    </source>
</reference>
<gene>
    <name evidence="3" type="ORF">D7044_27700</name>
    <name evidence="2" type="ORF">D7147_00465</name>
</gene>
<dbReference type="OrthoDB" id="3625992at2"/>
<dbReference type="AlphaFoldDB" id="A0A3A9XTB0"/>
<dbReference type="EMBL" id="RAZS01000001">
    <property type="protein sequence ID" value="RKN23573.1"/>
    <property type="molecule type" value="Genomic_DNA"/>
</dbReference>
<keyword evidence="4" id="KW-1185">Reference proteome</keyword>
<dbReference type="RefSeq" id="WP_120673255.1">
    <property type="nucleotide sequence ID" value="NZ_JBEYSM010000001.1"/>
</dbReference>
<evidence type="ECO:0000313" key="4">
    <source>
        <dbReference type="Proteomes" id="UP000271548"/>
    </source>
</evidence>
<dbReference type="EMBL" id="RAZT01000017">
    <property type="protein sequence ID" value="RKN27982.1"/>
    <property type="molecule type" value="Genomic_DNA"/>
</dbReference>
<evidence type="ECO:0000256" key="1">
    <source>
        <dbReference type="SAM" id="Coils"/>
    </source>
</evidence>
<accession>A0A3A9XTB0</accession>
<sequence length="137" mass="14761">MAEEADRSTNHPLRVRFDEIHGQYQRLRSGLDELRERLADLRVTERSADGRVTATVGARGEVITVELSSAVYGDRDAAALSRTITETVRRASTRANAATRELVAGYLPAGAGSMDFLRTGDFGALLDRADAVLGGGK</sequence>
<dbReference type="GO" id="GO:0003677">
    <property type="term" value="F:DNA binding"/>
    <property type="evidence" value="ECO:0007669"/>
    <property type="project" value="UniProtKB-KW"/>
</dbReference>
<dbReference type="InterPro" id="IPR036894">
    <property type="entry name" value="YbaB-like_sf"/>
</dbReference>
<organism evidence="3 5">
    <name type="scientific">Micromonospora musae</name>
    <dbReference type="NCBI Taxonomy" id="1894970"/>
    <lineage>
        <taxon>Bacteria</taxon>
        <taxon>Bacillati</taxon>
        <taxon>Actinomycetota</taxon>
        <taxon>Actinomycetes</taxon>
        <taxon>Micromonosporales</taxon>
        <taxon>Micromonosporaceae</taxon>
        <taxon>Micromonospora</taxon>
    </lineage>
</organism>
<dbReference type="InterPro" id="IPR004401">
    <property type="entry name" value="YbaB/EbfC"/>
</dbReference>
<comment type="caution">
    <text evidence="3">The sequence shown here is derived from an EMBL/GenBank/DDBJ whole genome shotgun (WGS) entry which is preliminary data.</text>
</comment>
<evidence type="ECO:0000313" key="5">
    <source>
        <dbReference type="Proteomes" id="UP000275865"/>
    </source>
</evidence>
<feature type="coiled-coil region" evidence="1">
    <location>
        <begin position="24"/>
        <end position="51"/>
    </location>
</feature>
<dbReference type="Proteomes" id="UP000275865">
    <property type="component" value="Unassembled WGS sequence"/>
</dbReference>
<proteinExistence type="predicted"/>
<keyword evidence="3" id="KW-0238">DNA-binding</keyword>
<dbReference type="Proteomes" id="UP000271548">
    <property type="component" value="Unassembled WGS sequence"/>
</dbReference>